<dbReference type="Proteomes" id="UP000228754">
    <property type="component" value="Unassembled WGS sequence"/>
</dbReference>
<accession>A0A2A5IVK0</accession>
<dbReference type="OrthoDB" id="9803035at2"/>
<gene>
    <name evidence="1" type="ORF">CEY02_09740</name>
</gene>
<dbReference type="EMBL" id="NKHG01000069">
    <property type="protein sequence ID" value="PCK21136.1"/>
    <property type="molecule type" value="Genomic_DNA"/>
</dbReference>
<reference evidence="1 2" key="1">
    <citation type="submission" date="2017-06" db="EMBL/GenBank/DDBJ databases">
        <title>Draft Genome Sequence of Bacillus sp Strain 36R Isolated from saline sediment at Atanasia, Sonora, Mexico.</title>
        <authorList>
            <person name="Sanchez Diaz R."/>
            <person name="Quiroz Macias M.E."/>
            <person name="Ibarra Gamez J.C."/>
            <person name="Enciso Ibarra J."/>
            <person name="Gomez Gil B."/>
            <person name="Galaviz Silva L."/>
        </authorList>
    </citation>
    <scope>NUCLEOTIDE SEQUENCE [LARGE SCALE GENOMIC DNA]</scope>
    <source>
        <strain evidence="1 2">36R_ATNSAL</strain>
    </source>
</reference>
<dbReference type="SUPFAM" id="SSF69593">
    <property type="entry name" value="Glycerol-3-phosphate (1)-acyltransferase"/>
    <property type="match status" value="1"/>
</dbReference>
<sequence>MFRYWFLTIYVVVSFLKSMRHLYDHELTDPRISYTKRMQLIHEHAKRFARGCIDQSGSVMTIHQQKKLPEGPVIYVTRELNPVTTTLLIGHLEKPFAFMATQHLFRYPILKHWLKKMAVIHQNQTDERLLEEAKERLMSGQSVLLTEKYRVLLSESLAEEFDCPLVPIETSGTDHLLTGKIVKRLRPVNVDIHIKAPVMISDYAQKRA</sequence>
<dbReference type="AlphaFoldDB" id="A0A2A5IVK0"/>
<proteinExistence type="predicted"/>
<keyword evidence="1" id="KW-0808">Transferase</keyword>
<name>A0A2A5IVK0_BACPU</name>
<comment type="caution">
    <text evidence="1">The sequence shown here is derived from an EMBL/GenBank/DDBJ whole genome shotgun (WGS) entry which is preliminary data.</text>
</comment>
<protein>
    <submittedName>
        <fullName evidence="1">1-acyl-sn-glycerol-3-phosphate acyltransferase</fullName>
    </submittedName>
</protein>
<evidence type="ECO:0000313" key="1">
    <source>
        <dbReference type="EMBL" id="PCK21136.1"/>
    </source>
</evidence>
<evidence type="ECO:0000313" key="2">
    <source>
        <dbReference type="Proteomes" id="UP000228754"/>
    </source>
</evidence>
<organism evidence="1 2">
    <name type="scientific">Bacillus pumilus</name>
    <name type="common">Bacillus mesentericus</name>
    <dbReference type="NCBI Taxonomy" id="1408"/>
    <lineage>
        <taxon>Bacteria</taxon>
        <taxon>Bacillati</taxon>
        <taxon>Bacillota</taxon>
        <taxon>Bacilli</taxon>
        <taxon>Bacillales</taxon>
        <taxon>Bacillaceae</taxon>
        <taxon>Bacillus</taxon>
    </lineage>
</organism>
<keyword evidence="1" id="KW-0012">Acyltransferase</keyword>
<dbReference type="GO" id="GO:0016746">
    <property type="term" value="F:acyltransferase activity"/>
    <property type="evidence" value="ECO:0007669"/>
    <property type="project" value="UniProtKB-KW"/>
</dbReference>